<evidence type="ECO:0000256" key="1">
    <source>
        <dbReference type="ARBA" id="ARBA00022764"/>
    </source>
</evidence>
<keyword evidence="3" id="KW-1185">Reference proteome</keyword>
<dbReference type="Gene3D" id="3.40.190.10">
    <property type="entry name" value="Periplasmic binding protein-like II"/>
    <property type="match status" value="2"/>
</dbReference>
<dbReference type="InterPro" id="IPR006059">
    <property type="entry name" value="SBP"/>
</dbReference>
<dbReference type="PANTHER" id="PTHR42779:SF1">
    <property type="entry name" value="PROTEIN YNJB"/>
    <property type="match status" value="1"/>
</dbReference>
<dbReference type="EMBL" id="SOZD01000008">
    <property type="protein sequence ID" value="TFF18787.1"/>
    <property type="molecule type" value="Genomic_DNA"/>
</dbReference>
<evidence type="ECO:0000313" key="3">
    <source>
        <dbReference type="Proteomes" id="UP000298179"/>
    </source>
</evidence>
<dbReference type="SUPFAM" id="SSF53850">
    <property type="entry name" value="Periplasmic binding protein-like II"/>
    <property type="match status" value="1"/>
</dbReference>
<sequence>MVVAAGLTLTGAAKAEEAVPAGWQTVLDQAKGQTVYFDAWGGSQNINDYIGWVGETVGERFGITLKHVKLDDTASAVSTVVAEKAAGKDDGGSIDLIWINGENFAAMQEQGLLADGFATTLPNWRYVDIANPSVTVDFTLPTEGQESPWGGAKLVFFSDTARSGSVDDMPKSAVELLDWAKAHPGRFSYPTPPDFVGSSFLKQVLVETVADRDALQKPVDEASFATVTKPLWDWLDQIQPVLWRSGRDHPQNYPAMKQLLADGELDIIFAFNPAEASSAIAAGELPDTVRSFVFPGGTLGNTHFVAVPYNSSAKAAAKVVANFLISPEAQLRKEDPRYWGDPTVLAMDKLAPEDRDAFAEIDRGIATLPPAKLGPVLAEPHPTWMTHIEAEWQKRYGT</sequence>
<keyword evidence="1" id="KW-0574">Periplasm</keyword>
<organism evidence="2 3">
    <name type="scientific">Jiella endophytica</name>
    <dbReference type="NCBI Taxonomy" id="2558362"/>
    <lineage>
        <taxon>Bacteria</taxon>
        <taxon>Pseudomonadati</taxon>
        <taxon>Pseudomonadota</taxon>
        <taxon>Alphaproteobacteria</taxon>
        <taxon>Hyphomicrobiales</taxon>
        <taxon>Aurantimonadaceae</taxon>
        <taxon>Jiella</taxon>
    </lineage>
</organism>
<gene>
    <name evidence="2" type="ORF">E3C22_20830</name>
</gene>
<dbReference type="PIRSF" id="PIRSF029172">
    <property type="entry name" value="UCP029172_ABC_sbc_YnjB"/>
    <property type="match status" value="1"/>
</dbReference>
<accession>A0A4Y8RBT5</accession>
<name>A0A4Y8RBT5_9HYPH</name>
<dbReference type="Proteomes" id="UP000298179">
    <property type="component" value="Unassembled WGS sequence"/>
</dbReference>
<dbReference type="InterPro" id="IPR027020">
    <property type="entry name" value="YnjB"/>
</dbReference>
<evidence type="ECO:0000313" key="2">
    <source>
        <dbReference type="EMBL" id="TFF18787.1"/>
    </source>
</evidence>
<dbReference type="OrthoDB" id="3239593at2"/>
<dbReference type="PANTHER" id="PTHR42779">
    <property type="entry name" value="PROTEIN YNJB"/>
    <property type="match status" value="1"/>
</dbReference>
<dbReference type="AlphaFoldDB" id="A0A4Y8RBT5"/>
<comment type="caution">
    <text evidence="2">The sequence shown here is derived from an EMBL/GenBank/DDBJ whole genome shotgun (WGS) entry which is preliminary data.</text>
</comment>
<dbReference type="Pfam" id="PF13416">
    <property type="entry name" value="SBP_bac_8"/>
    <property type="match status" value="1"/>
</dbReference>
<dbReference type="NCBIfam" id="NF008633">
    <property type="entry name" value="PRK11622.1"/>
    <property type="match status" value="1"/>
</dbReference>
<reference evidence="2 3" key="1">
    <citation type="submission" date="2019-03" db="EMBL/GenBank/DDBJ databases">
        <title>Jiella endophytica sp. nov., a novel endophytic bacterium isolated from root of Ficus microcarpa Linn. f.</title>
        <authorList>
            <person name="Tuo L."/>
        </authorList>
    </citation>
    <scope>NUCLEOTIDE SEQUENCE [LARGE SCALE GENOMIC DNA]</scope>
    <source>
        <strain evidence="2 3">CBS5Q-3</strain>
    </source>
</reference>
<protein>
    <submittedName>
        <fullName evidence="2">ABC transporter substrate-binding protein</fullName>
    </submittedName>
</protein>
<proteinExistence type="predicted"/>